<evidence type="ECO:0000259" key="3">
    <source>
        <dbReference type="Pfam" id="PF02397"/>
    </source>
</evidence>
<sequence length="197" mass="22665">MKRLFDIILSSFGILVLSPILVLIAILVKISSKGPVFFRQVRVGKGNKDFRIFKFRTMYTGSDKKGLLTVGGRDPRVTKVGYYLRKFKLDELPQLFNVFTGEMSLVGPRPEVRKYVEHYSESDMEVLSVRPGITDYASIAFRNENDILKESEDPEKKYIEEIMPIKLGLNKKYIAEKGMFKDLSIIFKTITVIIKKQ</sequence>
<feature type="transmembrane region" description="Helical" evidence="2">
    <location>
        <begin position="7"/>
        <end position="28"/>
    </location>
</feature>
<gene>
    <name evidence="4" type="ORF">EZV76_13620</name>
</gene>
<feature type="domain" description="Bacterial sugar transferase" evidence="3">
    <location>
        <begin position="2"/>
        <end position="194"/>
    </location>
</feature>
<reference evidence="4 5" key="1">
    <citation type="submission" date="2019-03" db="EMBL/GenBank/DDBJ databases">
        <title>Muricauda SCR12 sp.nov, a marine bacterium isolated from Pacific Ocean:the Okinawa trough.</title>
        <authorList>
            <person name="Liu L."/>
        </authorList>
    </citation>
    <scope>NUCLEOTIDE SEQUENCE [LARGE SCALE GENOMIC DNA]</scope>
    <source>
        <strain evidence="4 5">SCR12</strain>
    </source>
</reference>
<dbReference type="RefSeq" id="WP_136567122.1">
    <property type="nucleotide sequence ID" value="NZ_SNTZ01000009.1"/>
</dbReference>
<dbReference type="PANTHER" id="PTHR30576">
    <property type="entry name" value="COLANIC BIOSYNTHESIS UDP-GLUCOSE LIPID CARRIER TRANSFERASE"/>
    <property type="match status" value="1"/>
</dbReference>
<proteinExistence type="inferred from homology"/>
<keyword evidence="2" id="KW-1133">Transmembrane helix</keyword>
<evidence type="ECO:0000256" key="1">
    <source>
        <dbReference type="ARBA" id="ARBA00006464"/>
    </source>
</evidence>
<name>A0A4S8RJF7_9FLAO</name>
<protein>
    <submittedName>
        <fullName evidence="4">Sugar transferase</fullName>
    </submittedName>
</protein>
<dbReference type="GO" id="GO:0016780">
    <property type="term" value="F:phosphotransferase activity, for other substituted phosphate groups"/>
    <property type="evidence" value="ECO:0007669"/>
    <property type="project" value="TreeGrafter"/>
</dbReference>
<dbReference type="Pfam" id="PF02397">
    <property type="entry name" value="Bac_transf"/>
    <property type="match status" value="1"/>
</dbReference>
<dbReference type="OrthoDB" id="9808602at2"/>
<dbReference type="AlphaFoldDB" id="A0A4S8RJF7"/>
<comment type="similarity">
    <text evidence="1">Belongs to the bacterial sugar transferase family.</text>
</comment>
<keyword evidence="4" id="KW-0808">Transferase</keyword>
<comment type="caution">
    <text evidence="4">The sequence shown here is derived from an EMBL/GenBank/DDBJ whole genome shotgun (WGS) entry which is preliminary data.</text>
</comment>
<dbReference type="Proteomes" id="UP000310406">
    <property type="component" value="Unassembled WGS sequence"/>
</dbReference>
<evidence type="ECO:0000313" key="4">
    <source>
        <dbReference type="EMBL" id="THV58120.1"/>
    </source>
</evidence>
<dbReference type="InterPro" id="IPR003362">
    <property type="entry name" value="Bact_transf"/>
</dbReference>
<dbReference type="EMBL" id="SNTZ01000009">
    <property type="protein sequence ID" value="THV58120.1"/>
    <property type="molecule type" value="Genomic_DNA"/>
</dbReference>
<evidence type="ECO:0000256" key="2">
    <source>
        <dbReference type="SAM" id="Phobius"/>
    </source>
</evidence>
<accession>A0A4S8RJF7</accession>
<keyword evidence="5" id="KW-1185">Reference proteome</keyword>
<dbReference type="PANTHER" id="PTHR30576:SF20">
    <property type="entry name" value="QUINOVOSAMINEPHOSPHOTRANSFERAE-RELATED"/>
    <property type="match status" value="1"/>
</dbReference>
<keyword evidence="2" id="KW-0812">Transmembrane</keyword>
<keyword evidence="2" id="KW-0472">Membrane</keyword>
<organism evidence="4 5">
    <name type="scientific">Flagellimonas alvinocaridis</name>
    <dbReference type="NCBI Taxonomy" id="2530200"/>
    <lineage>
        <taxon>Bacteria</taxon>
        <taxon>Pseudomonadati</taxon>
        <taxon>Bacteroidota</taxon>
        <taxon>Flavobacteriia</taxon>
        <taxon>Flavobacteriales</taxon>
        <taxon>Flavobacteriaceae</taxon>
        <taxon>Flagellimonas</taxon>
    </lineage>
</organism>
<evidence type="ECO:0000313" key="5">
    <source>
        <dbReference type="Proteomes" id="UP000310406"/>
    </source>
</evidence>